<sequence length="377" mass="42087">MKIPLFKIYSDNQDIKAITEAIKAERNWAIGPQVEQFEKKLASYLGVKYALVFNSGTSALHGLMLALGIGLGDEVIVPSFTFIATANAPIFVGAKPVFAEIESKTFGLDPADVEKKITKKTKAIMPIHYGGSSCQIKALKKIAQKHHLFLIEDAAESLGAKVGKQKVGSFGQAAILSFCQNKIITTGEGGAVVTNSPKIYEWLKLIRSHGRREKQNYFSSTQKANYVSLGYNFRMSNIAAALGVSQLQKIDKIIAQRRKNAAYLNKKLNILEDKIVLPGSLKNYFHVFQMYTIMVKDGEKTRNNLKNYLEKNGITAKIYFDPVHLSAFYRRKFAFQKGALPITEKIAQEALSLPLYPGLTQKEMDYIANNLISFFRK</sequence>
<gene>
    <name evidence="4" type="ORF">COT20_01820</name>
</gene>
<dbReference type="InterPro" id="IPR015422">
    <property type="entry name" value="PyrdxlP-dep_Trfase_small"/>
</dbReference>
<dbReference type="InterPro" id="IPR000653">
    <property type="entry name" value="DegT/StrS_aminotransferase"/>
</dbReference>
<keyword evidence="4" id="KW-0808">Transferase</keyword>
<keyword evidence="2 3" id="KW-0663">Pyridoxal phosphate</keyword>
<name>A0A2M6XUC5_9BACT</name>
<evidence type="ECO:0000313" key="4">
    <source>
        <dbReference type="EMBL" id="PIU15335.1"/>
    </source>
</evidence>
<organism evidence="4 5">
    <name type="scientific">bacterium (Candidatus Gribaldobacteria) CG08_land_8_20_14_0_20_39_15</name>
    <dbReference type="NCBI Taxonomy" id="2014273"/>
    <lineage>
        <taxon>Bacteria</taxon>
        <taxon>Candidatus Gribaldobacteria</taxon>
    </lineage>
</organism>
<dbReference type="GO" id="GO:0008483">
    <property type="term" value="F:transaminase activity"/>
    <property type="evidence" value="ECO:0007669"/>
    <property type="project" value="UniProtKB-KW"/>
</dbReference>
<reference evidence="5" key="1">
    <citation type="submission" date="2017-09" db="EMBL/GenBank/DDBJ databases">
        <title>Depth-based differentiation of microbial function through sediment-hosted aquifers and enrichment of novel symbionts in the deep terrestrial subsurface.</title>
        <authorList>
            <person name="Probst A.J."/>
            <person name="Ladd B."/>
            <person name="Jarett J.K."/>
            <person name="Geller-Mcgrath D.E."/>
            <person name="Sieber C.M.K."/>
            <person name="Emerson J.B."/>
            <person name="Anantharaman K."/>
            <person name="Thomas B.C."/>
            <person name="Malmstrom R."/>
            <person name="Stieglmeier M."/>
            <person name="Klingl A."/>
            <person name="Woyke T."/>
            <person name="Ryan C.M."/>
            <person name="Banfield J.F."/>
        </authorList>
    </citation>
    <scope>NUCLEOTIDE SEQUENCE [LARGE SCALE GENOMIC DNA]</scope>
</reference>
<accession>A0A2M6XUC5</accession>
<dbReference type="Pfam" id="PF01041">
    <property type="entry name" value="DegT_DnrJ_EryC1"/>
    <property type="match status" value="1"/>
</dbReference>
<dbReference type="PANTHER" id="PTHR30244:SF34">
    <property type="entry name" value="DTDP-4-AMINO-4,6-DIDEOXYGALACTOSE TRANSAMINASE"/>
    <property type="match status" value="1"/>
</dbReference>
<dbReference type="AlphaFoldDB" id="A0A2M6XUC5"/>
<dbReference type="Gene3D" id="3.40.640.10">
    <property type="entry name" value="Type I PLP-dependent aspartate aminotransferase-like (Major domain)"/>
    <property type="match status" value="1"/>
</dbReference>
<comment type="caution">
    <text evidence="4">The sequence shown here is derived from an EMBL/GenBank/DDBJ whole genome shotgun (WGS) entry which is preliminary data.</text>
</comment>
<evidence type="ECO:0000313" key="5">
    <source>
        <dbReference type="Proteomes" id="UP000229784"/>
    </source>
</evidence>
<dbReference type="PIRSF" id="PIRSF000390">
    <property type="entry name" value="PLP_StrS"/>
    <property type="match status" value="1"/>
</dbReference>
<evidence type="ECO:0000256" key="2">
    <source>
        <dbReference type="PIRSR" id="PIRSR000390-2"/>
    </source>
</evidence>
<dbReference type="PANTHER" id="PTHR30244">
    <property type="entry name" value="TRANSAMINASE"/>
    <property type="match status" value="1"/>
</dbReference>
<keyword evidence="4" id="KW-0032">Aminotransferase</keyword>
<dbReference type="GO" id="GO:0000271">
    <property type="term" value="P:polysaccharide biosynthetic process"/>
    <property type="evidence" value="ECO:0007669"/>
    <property type="project" value="TreeGrafter"/>
</dbReference>
<dbReference type="SUPFAM" id="SSF53383">
    <property type="entry name" value="PLP-dependent transferases"/>
    <property type="match status" value="1"/>
</dbReference>
<proteinExistence type="inferred from homology"/>
<evidence type="ECO:0000256" key="3">
    <source>
        <dbReference type="RuleBase" id="RU004508"/>
    </source>
</evidence>
<dbReference type="Proteomes" id="UP000229784">
    <property type="component" value="Unassembled WGS sequence"/>
</dbReference>
<feature type="active site" description="Proton acceptor" evidence="1">
    <location>
        <position position="182"/>
    </location>
</feature>
<dbReference type="InterPro" id="IPR015421">
    <property type="entry name" value="PyrdxlP-dep_Trfase_major"/>
</dbReference>
<dbReference type="GO" id="GO:0030170">
    <property type="term" value="F:pyridoxal phosphate binding"/>
    <property type="evidence" value="ECO:0007669"/>
    <property type="project" value="TreeGrafter"/>
</dbReference>
<dbReference type="Gene3D" id="3.90.1150.10">
    <property type="entry name" value="Aspartate Aminotransferase, domain 1"/>
    <property type="match status" value="1"/>
</dbReference>
<protein>
    <submittedName>
        <fullName evidence="4">DegT/DnrJ/EryC1/StrS family aminotransferase</fullName>
    </submittedName>
</protein>
<dbReference type="EMBL" id="PEXQ01000046">
    <property type="protein sequence ID" value="PIU15335.1"/>
    <property type="molecule type" value="Genomic_DNA"/>
</dbReference>
<dbReference type="InterPro" id="IPR015424">
    <property type="entry name" value="PyrdxlP-dep_Trfase"/>
</dbReference>
<evidence type="ECO:0000256" key="1">
    <source>
        <dbReference type="PIRSR" id="PIRSR000390-1"/>
    </source>
</evidence>
<dbReference type="CDD" id="cd00616">
    <property type="entry name" value="AHBA_syn"/>
    <property type="match status" value="1"/>
</dbReference>
<comment type="similarity">
    <text evidence="3">Belongs to the DegT/DnrJ/EryC1 family.</text>
</comment>
<feature type="modified residue" description="N6-(pyridoxal phosphate)lysine" evidence="2">
    <location>
        <position position="182"/>
    </location>
</feature>